<reference evidence="1" key="1">
    <citation type="submission" date="2021-02" db="EMBL/GenBank/DDBJ databases">
        <authorList>
            <person name="Syme A R."/>
            <person name="Syme A R."/>
            <person name="Moolhuijzen P."/>
        </authorList>
    </citation>
    <scope>NUCLEOTIDE SEQUENCE</scope>
    <source>
        <strain evidence="1">W1-1</strain>
    </source>
</reference>
<dbReference type="Proteomes" id="UP000472372">
    <property type="component" value="Chromosome 9"/>
</dbReference>
<organism evidence="1 2">
    <name type="scientific">Pyrenophora teres f. teres</name>
    <dbReference type="NCBI Taxonomy" id="97479"/>
    <lineage>
        <taxon>Eukaryota</taxon>
        <taxon>Fungi</taxon>
        <taxon>Dikarya</taxon>
        <taxon>Ascomycota</taxon>
        <taxon>Pezizomycotina</taxon>
        <taxon>Dothideomycetes</taxon>
        <taxon>Pleosporomycetidae</taxon>
        <taxon>Pleosporales</taxon>
        <taxon>Pleosporineae</taxon>
        <taxon>Pleosporaceae</taxon>
        <taxon>Pyrenophora</taxon>
    </lineage>
</organism>
<evidence type="ECO:0000313" key="2">
    <source>
        <dbReference type="Proteomes" id="UP000472372"/>
    </source>
</evidence>
<dbReference type="Gene3D" id="1.20.58.340">
    <property type="entry name" value="Magnesium transport protein CorA, transmembrane region"/>
    <property type="match status" value="1"/>
</dbReference>
<evidence type="ECO:0000313" key="1">
    <source>
        <dbReference type="EMBL" id="CAE7208564.1"/>
    </source>
</evidence>
<proteinExistence type="predicted"/>
<dbReference type="EMBL" id="HG992985">
    <property type="protein sequence ID" value="CAE7208564.1"/>
    <property type="molecule type" value="Genomic_DNA"/>
</dbReference>
<dbReference type="AlphaFoldDB" id="A0A6S6WE78"/>
<protein>
    <submittedName>
        <fullName evidence="1">CorA</fullName>
    </submittedName>
</protein>
<name>A0A6S6WE78_9PLEO</name>
<accession>A0A6S6WE78</accession>
<gene>
    <name evidence="1" type="ORF">PTTW11_09859</name>
</gene>
<sequence length="252" mass="28810">MLLPALASGVWVERFQLSNHRTSTALRKIQEDIGLLGPYLNKKKPSRKRQSNGFVKQSTGIVKQPVDLDSLHSRILSQHAYLTSGVSEFLTDLFPSTIKALEAFKTLRFPHSNQPSQQSNAFKMENEIEDYVKHMRIRANGELQHRDRMLSRMDVYFQVLYSLMQQEVARETKRDSSAMKSISLLTMIFLPATAIATVISPFIDLDADKTRLVMAPQFYVFWAVSAPVTIAVIIAWIMWLQRAEIARFIYGT</sequence>